<gene>
    <name evidence="15" type="ORF">RJ641_008837</name>
</gene>
<dbReference type="SMART" id="SM00149">
    <property type="entry name" value="PLCYc"/>
    <property type="match status" value="1"/>
</dbReference>
<dbReference type="Pfam" id="PF09279">
    <property type="entry name" value="EF-hand_like"/>
    <property type="match status" value="1"/>
</dbReference>
<feature type="domain" description="C2" evidence="13">
    <location>
        <begin position="443"/>
        <end position="581"/>
    </location>
</feature>
<dbReference type="Gene3D" id="2.60.40.150">
    <property type="entry name" value="C2 domain"/>
    <property type="match status" value="1"/>
</dbReference>
<dbReference type="Gene3D" id="3.20.20.190">
    <property type="entry name" value="Phosphatidylinositol (PI) phosphodiesterase"/>
    <property type="match status" value="1"/>
</dbReference>
<dbReference type="PANTHER" id="PTHR10336">
    <property type="entry name" value="PHOSPHOINOSITIDE-SPECIFIC PHOSPHOLIPASE C FAMILY PROTEIN"/>
    <property type="match status" value="1"/>
</dbReference>
<dbReference type="SMART" id="SM00148">
    <property type="entry name" value="PLCXc"/>
    <property type="match status" value="1"/>
</dbReference>
<protein>
    <recommendedName>
        <fullName evidence="4 11">Phosphoinositide phospholipase C</fullName>
        <ecNumber evidence="4 11">3.1.4.11</ecNumber>
    </recommendedName>
</protein>
<dbReference type="GO" id="GO:0006950">
    <property type="term" value="P:response to stress"/>
    <property type="evidence" value="ECO:0007669"/>
    <property type="project" value="UniProtKB-ARBA"/>
</dbReference>
<feature type="compositionally biased region" description="Acidic residues" evidence="12">
    <location>
        <begin position="299"/>
        <end position="312"/>
    </location>
</feature>
<dbReference type="InterPro" id="IPR001192">
    <property type="entry name" value="PI-PLC_fam"/>
</dbReference>
<dbReference type="SUPFAM" id="SSF47473">
    <property type="entry name" value="EF-hand"/>
    <property type="match status" value="1"/>
</dbReference>
<dbReference type="GO" id="GO:0016042">
    <property type="term" value="P:lipid catabolic process"/>
    <property type="evidence" value="ECO:0007669"/>
    <property type="project" value="UniProtKB-KW"/>
</dbReference>
<dbReference type="InterPro" id="IPR035892">
    <property type="entry name" value="C2_domain_sf"/>
</dbReference>
<feature type="compositionally biased region" description="Basic and acidic residues" evidence="12">
    <location>
        <begin position="256"/>
        <end position="274"/>
    </location>
</feature>
<dbReference type="PROSITE" id="PS50004">
    <property type="entry name" value="C2"/>
    <property type="match status" value="1"/>
</dbReference>
<dbReference type="GO" id="GO:0051209">
    <property type="term" value="P:release of sequestered calcium ion into cytosol"/>
    <property type="evidence" value="ECO:0007669"/>
    <property type="project" value="TreeGrafter"/>
</dbReference>
<dbReference type="Gene3D" id="1.10.238.10">
    <property type="entry name" value="EF-hand"/>
    <property type="match status" value="1"/>
</dbReference>
<feature type="domain" description="PI-PLC Y-box" evidence="14">
    <location>
        <begin position="355"/>
        <end position="441"/>
    </location>
</feature>
<keyword evidence="8 11" id="KW-0443">Lipid metabolism</keyword>
<dbReference type="InterPro" id="IPR000909">
    <property type="entry name" value="PLipase_C_PInositol-sp_X_dom"/>
</dbReference>
<dbReference type="CDD" id="cd00275">
    <property type="entry name" value="C2_PLC_like"/>
    <property type="match status" value="1"/>
</dbReference>
<dbReference type="SUPFAM" id="SSF51695">
    <property type="entry name" value="PLC-like phosphodiesterases"/>
    <property type="match status" value="1"/>
</dbReference>
<evidence type="ECO:0000256" key="6">
    <source>
        <dbReference type="ARBA" id="ARBA00022801"/>
    </source>
</evidence>
<dbReference type="EC" id="3.1.4.11" evidence="4 11"/>
<evidence type="ECO:0000313" key="15">
    <source>
        <dbReference type="EMBL" id="KAK6927118.1"/>
    </source>
</evidence>
<comment type="catalytic activity">
    <reaction evidence="1 11">
        <text>a 1,2-diacyl-sn-glycero-3-phospho-(1D-myo-inositol-4,5-bisphosphate) + H2O = 1D-myo-inositol 1,4,5-trisphosphate + a 1,2-diacyl-sn-glycerol + H(+)</text>
        <dbReference type="Rhea" id="RHEA:33179"/>
        <dbReference type="ChEBI" id="CHEBI:15377"/>
        <dbReference type="ChEBI" id="CHEBI:15378"/>
        <dbReference type="ChEBI" id="CHEBI:17815"/>
        <dbReference type="ChEBI" id="CHEBI:58456"/>
        <dbReference type="ChEBI" id="CHEBI:203600"/>
        <dbReference type="EC" id="3.1.4.11"/>
    </reaction>
</comment>
<dbReference type="EMBL" id="JBAMMX010000015">
    <property type="protein sequence ID" value="KAK6927118.1"/>
    <property type="molecule type" value="Genomic_DNA"/>
</dbReference>
<dbReference type="SUPFAM" id="SSF49562">
    <property type="entry name" value="C2 domain (Calcium/lipid-binding domain, CaLB)"/>
    <property type="match status" value="1"/>
</dbReference>
<dbReference type="InterPro" id="IPR015359">
    <property type="entry name" value="PLC_EF-hand-like"/>
</dbReference>
<dbReference type="GO" id="GO:0004435">
    <property type="term" value="F:phosphatidylinositol-4,5-bisphosphate phospholipase C activity"/>
    <property type="evidence" value="ECO:0007669"/>
    <property type="project" value="UniProtKB-EC"/>
</dbReference>
<evidence type="ECO:0000256" key="10">
    <source>
        <dbReference type="ARBA" id="ARBA00023224"/>
    </source>
</evidence>
<keyword evidence="6 11" id="KW-0378">Hydrolase</keyword>
<comment type="subcellular location">
    <subcellularLocation>
        <location evidence="3">Cell membrane</location>
        <topology evidence="3">Peripheral membrane protein</topology>
    </subcellularLocation>
</comment>
<proteinExistence type="predicted"/>
<evidence type="ECO:0000259" key="14">
    <source>
        <dbReference type="PROSITE" id="PS50008"/>
    </source>
</evidence>
<keyword evidence="7 11" id="KW-0442">Lipid degradation</keyword>
<keyword evidence="9" id="KW-0472">Membrane</keyword>
<evidence type="ECO:0000256" key="7">
    <source>
        <dbReference type="ARBA" id="ARBA00022963"/>
    </source>
</evidence>
<feature type="region of interest" description="Disordered" evidence="12">
    <location>
        <begin position="256"/>
        <end position="314"/>
    </location>
</feature>
<comment type="caution">
    <text evidence="15">The sequence shown here is derived from an EMBL/GenBank/DDBJ whole genome shotgun (WGS) entry which is preliminary data.</text>
</comment>
<sequence>MGTYKMCICFKRTFLAREAKPPADVKELFTEYAERGNLMTAKQLRRFLVEAQGEPDSDATTVEAEKIVEQVLQRHSTKITRNSLSLDDFHHFLFIPDLNSPIRSQVHHDMSAPLSHYFIFTGHNSYLTGNQLNSPCSEVPIIEALERGVRVIELDLWPNHTKDNVHVVHGRTLTSPVELQKCLTAIKEHAFSSSIYPVIVTLEDHLTPKLQCKAAQMIKQIFGDMLFHPESGCLQEIPSPEKLIERIIISTKPPKEFEEAKEQMEEENILEKQKGSNGNACEKEPSDHVAEHDDKSDSDTGDPSEENGDNDGYDSKSCQLGVLFYRSLIAIHAGKPKGGLREAFKIEIDKVRRLSLSEQKFEKAMESRGRDIVRFTQKNFLRVYPKGTRFDSSNFKPLTCWMHGAQMVAFNMQGHDKPLWLMQGMFRSNGGCGYVKKPAFLMNVGPDNQVFDPKAELPVRKILKVKIYMGDGWRFDFKHTHFDRCSPPDFYARHTENYERQVGIAGVPADMTAMKETRVREDEWTPVWDKEFTFKLTVPVLALLRVEVKEYDRTDSDDFAGQTCLPVSELRPGIRAVPLYDCKGDKYPSVRLLMRFVLSEETVAG</sequence>
<dbReference type="PROSITE" id="PS50008">
    <property type="entry name" value="PIPLC_Y_DOMAIN"/>
    <property type="match status" value="1"/>
</dbReference>
<dbReference type="GO" id="GO:0005886">
    <property type="term" value="C:plasma membrane"/>
    <property type="evidence" value="ECO:0007669"/>
    <property type="project" value="UniProtKB-SubCell"/>
</dbReference>
<evidence type="ECO:0000256" key="12">
    <source>
        <dbReference type="SAM" id="MobiDB-lite"/>
    </source>
</evidence>
<dbReference type="InterPro" id="IPR000008">
    <property type="entry name" value="C2_dom"/>
</dbReference>
<dbReference type="FunFam" id="2.60.40.150:FF:000060">
    <property type="entry name" value="Phosphoinositide phospholipase C"/>
    <property type="match status" value="1"/>
</dbReference>
<dbReference type="Pfam" id="PF00387">
    <property type="entry name" value="PI-PLC-Y"/>
    <property type="match status" value="1"/>
</dbReference>
<keyword evidence="10" id="KW-0807">Transducer</keyword>
<evidence type="ECO:0000256" key="1">
    <source>
        <dbReference type="ARBA" id="ARBA00001195"/>
    </source>
</evidence>
<dbReference type="InterPro" id="IPR011992">
    <property type="entry name" value="EF-hand-dom_pair"/>
</dbReference>
<dbReference type="Proteomes" id="UP001370490">
    <property type="component" value="Unassembled WGS sequence"/>
</dbReference>
<dbReference type="PROSITE" id="PS50007">
    <property type="entry name" value="PIPLC_X_DOMAIN"/>
    <property type="match status" value="1"/>
</dbReference>
<dbReference type="PANTHER" id="PTHR10336:SF204">
    <property type="entry name" value="PHOSPHOINOSITIDE PHOSPHOLIPASE C 4-RELATED"/>
    <property type="match status" value="1"/>
</dbReference>
<evidence type="ECO:0000256" key="11">
    <source>
        <dbReference type="RuleBase" id="RU361133"/>
    </source>
</evidence>
<dbReference type="Pfam" id="PF00388">
    <property type="entry name" value="PI-PLC-X"/>
    <property type="match status" value="1"/>
</dbReference>
<dbReference type="InterPro" id="IPR017946">
    <property type="entry name" value="PLC-like_Pdiesterase_TIM-brl"/>
</dbReference>
<reference evidence="15 16" key="1">
    <citation type="submission" date="2023-12" db="EMBL/GenBank/DDBJ databases">
        <title>A high-quality genome assembly for Dillenia turbinata (Dilleniales).</title>
        <authorList>
            <person name="Chanderbali A."/>
        </authorList>
    </citation>
    <scope>NUCLEOTIDE SEQUENCE [LARGE SCALE GENOMIC DNA]</scope>
    <source>
        <strain evidence="15">LSX21</strain>
        <tissue evidence="15">Leaf</tissue>
    </source>
</reference>
<dbReference type="PRINTS" id="PR00390">
    <property type="entry name" value="PHPHLIPASEC"/>
</dbReference>
<organism evidence="15 16">
    <name type="scientific">Dillenia turbinata</name>
    <dbReference type="NCBI Taxonomy" id="194707"/>
    <lineage>
        <taxon>Eukaryota</taxon>
        <taxon>Viridiplantae</taxon>
        <taxon>Streptophyta</taxon>
        <taxon>Embryophyta</taxon>
        <taxon>Tracheophyta</taxon>
        <taxon>Spermatophyta</taxon>
        <taxon>Magnoliopsida</taxon>
        <taxon>eudicotyledons</taxon>
        <taxon>Gunneridae</taxon>
        <taxon>Pentapetalae</taxon>
        <taxon>Dilleniales</taxon>
        <taxon>Dilleniaceae</taxon>
        <taxon>Dillenia</taxon>
    </lineage>
</organism>
<comment type="cofactor">
    <cofactor evidence="2">
        <name>Ca(2+)</name>
        <dbReference type="ChEBI" id="CHEBI:29108"/>
    </cofactor>
</comment>
<dbReference type="InterPro" id="IPR001711">
    <property type="entry name" value="PLipase_C_Pinositol-sp_Y"/>
</dbReference>
<evidence type="ECO:0000256" key="3">
    <source>
        <dbReference type="ARBA" id="ARBA00004202"/>
    </source>
</evidence>
<name>A0AAN8VGD0_9MAGN</name>
<accession>A0AAN8VGD0</accession>
<evidence type="ECO:0000256" key="2">
    <source>
        <dbReference type="ARBA" id="ARBA00001913"/>
    </source>
</evidence>
<keyword evidence="16" id="KW-1185">Reference proteome</keyword>
<feature type="compositionally biased region" description="Basic and acidic residues" evidence="12">
    <location>
        <begin position="281"/>
        <end position="298"/>
    </location>
</feature>
<dbReference type="SMART" id="SM00239">
    <property type="entry name" value="C2"/>
    <property type="match status" value="1"/>
</dbReference>
<dbReference type="AlphaFoldDB" id="A0AAN8VGD0"/>
<evidence type="ECO:0000313" key="16">
    <source>
        <dbReference type="Proteomes" id="UP001370490"/>
    </source>
</evidence>
<dbReference type="GO" id="GO:0048015">
    <property type="term" value="P:phosphatidylinositol-mediated signaling"/>
    <property type="evidence" value="ECO:0007669"/>
    <property type="project" value="TreeGrafter"/>
</dbReference>
<evidence type="ECO:0000256" key="5">
    <source>
        <dbReference type="ARBA" id="ARBA00022475"/>
    </source>
</evidence>
<evidence type="ECO:0000256" key="4">
    <source>
        <dbReference type="ARBA" id="ARBA00012368"/>
    </source>
</evidence>
<dbReference type="Pfam" id="PF00168">
    <property type="entry name" value="C2"/>
    <property type="match status" value="1"/>
</dbReference>
<keyword evidence="5" id="KW-1003">Cell membrane</keyword>
<evidence type="ECO:0000256" key="8">
    <source>
        <dbReference type="ARBA" id="ARBA00023098"/>
    </source>
</evidence>
<evidence type="ECO:0000256" key="9">
    <source>
        <dbReference type="ARBA" id="ARBA00023136"/>
    </source>
</evidence>
<evidence type="ECO:0000259" key="13">
    <source>
        <dbReference type="PROSITE" id="PS50004"/>
    </source>
</evidence>